<organism evidence="1 2">
    <name type="scientific">Clostridium botulinum</name>
    <dbReference type="NCBI Taxonomy" id="1491"/>
    <lineage>
        <taxon>Bacteria</taxon>
        <taxon>Bacillati</taxon>
        <taxon>Bacillota</taxon>
        <taxon>Clostridia</taxon>
        <taxon>Eubacteriales</taxon>
        <taxon>Clostridiaceae</taxon>
        <taxon>Clostridium</taxon>
    </lineage>
</organism>
<evidence type="ECO:0000313" key="1">
    <source>
        <dbReference type="EMBL" id="NFV25006.1"/>
    </source>
</evidence>
<dbReference type="AlphaFoldDB" id="A0A6B4JKC6"/>
<name>A0A6B4JKC6_CLOBO</name>
<dbReference type="RefSeq" id="WP_003369253.1">
    <property type="nucleotide sequence ID" value="NZ_JACBBA010000001.1"/>
</dbReference>
<dbReference type="Proteomes" id="UP000486903">
    <property type="component" value="Unassembled WGS sequence"/>
</dbReference>
<dbReference type="EMBL" id="SXFB01000001">
    <property type="protein sequence ID" value="NFV25006.1"/>
    <property type="molecule type" value="Genomic_DNA"/>
</dbReference>
<comment type="caution">
    <text evidence="1">The sequence shown here is derived from an EMBL/GenBank/DDBJ whole genome shotgun (WGS) entry which is preliminary data.</text>
</comment>
<protein>
    <submittedName>
        <fullName evidence="1">Polyketide cyclase</fullName>
    </submittedName>
</protein>
<reference evidence="1 2" key="1">
    <citation type="submission" date="2019-04" db="EMBL/GenBank/DDBJ databases">
        <title>Genome sequencing of Clostridium botulinum Groups I-IV and Clostridium butyricum.</title>
        <authorList>
            <person name="Brunt J."/>
            <person name="Van Vliet A.H.M."/>
            <person name="Stringer S.C."/>
            <person name="Carter A.T."/>
            <person name="Peck M.W."/>
        </authorList>
    </citation>
    <scope>NUCLEOTIDE SEQUENCE [LARGE SCALE GENOMIC DNA]</scope>
    <source>
        <strain evidence="1 2">BL81</strain>
    </source>
</reference>
<evidence type="ECO:0000313" key="2">
    <source>
        <dbReference type="Proteomes" id="UP000486903"/>
    </source>
</evidence>
<dbReference type="SUPFAM" id="SSF55961">
    <property type="entry name" value="Bet v1-like"/>
    <property type="match status" value="1"/>
</dbReference>
<sequence>MAVSNIKATFQCDIKKIWEIITSFENYSWRSDLSKIEILDKNKFLEYTKDGCITTFTVTATEPYQRWEFDMENSNMRGHWIGIFSYENGKTTIDFTEDVSVKKVIMKPFLGMYLNKQQATYVSDLKKAVFC</sequence>
<proteinExistence type="predicted"/>
<gene>
    <name evidence="1" type="ORF">FDG31_02295</name>
</gene>
<accession>A0A6B4JKC6</accession>